<feature type="domain" description="Polysaccharide chain length determinant N-terminal" evidence="8">
    <location>
        <begin position="16"/>
        <end position="119"/>
    </location>
</feature>
<keyword evidence="5 7" id="KW-0472">Membrane</keyword>
<evidence type="ECO:0000256" key="6">
    <source>
        <dbReference type="SAM" id="Coils"/>
    </source>
</evidence>
<dbReference type="GeneID" id="61356355"/>
<proteinExistence type="predicted"/>
<keyword evidence="2" id="KW-1003">Cell membrane</keyword>
<evidence type="ECO:0000259" key="8">
    <source>
        <dbReference type="Pfam" id="PF02706"/>
    </source>
</evidence>
<dbReference type="RefSeq" id="WP_010383625.1">
    <property type="nucleotide sequence ID" value="NZ_AHCD03000026.1"/>
</dbReference>
<name>A0A8T0CE09_9GAMM</name>
<dbReference type="InterPro" id="IPR050445">
    <property type="entry name" value="Bact_polysacc_biosynth/exp"/>
</dbReference>
<dbReference type="PANTHER" id="PTHR32309:SF13">
    <property type="entry name" value="FERRIC ENTEROBACTIN TRANSPORT PROTEIN FEPE"/>
    <property type="match status" value="1"/>
</dbReference>
<dbReference type="GO" id="GO:0004713">
    <property type="term" value="F:protein tyrosine kinase activity"/>
    <property type="evidence" value="ECO:0007669"/>
    <property type="project" value="TreeGrafter"/>
</dbReference>
<evidence type="ECO:0000256" key="1">
    <source>
        <dbReference type="ARBA" id="ARBA00004651"/>
    </source>
</evidence>
<protein>
    <recommendedName>
        <fullName evidence="8">Polysaccharide chain length determinant N-terminal domain-containing protein</fullName>
    </recommendedName>
</protein>
<evidence type="ECO:0000256" key="7">
    <source>
        <dbReference type="SAM" id="Phobius"/>
    </source>
</evidence>
<sequence length="315" mass="35483">MKDYISNQQDFSTSDSFTLRQLLEQLWLGKWIIIVVCALASVASVFYALNEKDIYKAEVLLAPVSENNGAGVGGLISGQLGGLASLANINLGSNTTVNKTQLAMQIISSRKFVSEFVEKYKILPDLIAANGWDRTSDQVTYDSEAYDTANERWIRQVPFPLTQIPSHQEAHRAFLRIFNVNQDKETGLISISVRHYSPTIAKRWVDKLVVEINEVMRKADILEAEKSISFLEKELNKTKVADFKNAFHSLIEEQTKTIMFAKVRDEYVFKTVDPALAPEQKDGPNRAFICVLGFMAGLLFGVFIVVARFFSRLKD</sequence>
<comment type="subcellular location">
    <subcellularLocation>
        <location evidence="1">Cell membrane</location>
        <topology evidence="1">Multi-pass membrane protein</topology>
    </subcellularLocation>
</comment>
<dbReference type="EMBL" id="AHCD03000026">
    <property type="protein sequence ID" value="KAF7788312.1"/>
    <property type="molecule type" value="Genomic_DNA"/>
</dbReference>
<feature type="transmembrane region" description="Helical" evidence="7">
    <location>
        <begin position="28"/>
        <end position="49"/>
    </location>
</feature>
<dbReference type="PANTHER" id="PTHR32309">
    <property type="entry name" value="TYROSINE-PROTEIN KINASE"/>
    <property type="match status" value="1"/>
</dbReference>
<keyword evidence="6" id="KW-0175">Coiled coil</keyword>
<feature type="transmembrane region" description="Helical" evidence="7">
    <location>
        <begin position="287"/>
        <end position="310"/>
    </location>
</feature>
<dbReference type="GO" id="GO:0005886">
    <property type="term" value="C:plasma membrane"/>
    <property type="evidence" value="ECO:0007669"/>
    <property type="project" value="UniProtKB-SubCell"/>
</dbReference>
<dbReference type="AlphaFoldDB" id="A0A8T0CE09"/>
<dbReference type="Pfam" id="PF02706">
    <property type="entry name" value="Wzz"/>
    <property type="match status" value="1"/>
</dbReference>
<feature type="coiled-coil region" evidence="6">
    <location>
        <begin position="205"/>
        <end position="241"/>
    </location>
</feature>
<evidence type="ECO:0000256" key="3">
    <source>
        <dbReference type="ARBA" id="ARBA00022692"/>
    </source>
</evidence>
<dbReference type="Proteomes" id="UP000016480">
    <property type="component" value="Unassembled WGS sequence"/>
</dbReference>
<accession>A0A8T0CE09</accession>
<comment type="caution">
    <text evidence="9">The sequence shown here is derived from an EMBL/GenBank/DDBJ whole genome shotgun (WGS) entry which is preliminary data.</text>
</comment>
<evidence type="ECO:0000256" key="2">
    <source>
        <dbReference type="ARBA" id="ARBA00022475"/>
    </source>
</evidence>
<evidence type="ECO:0000256" key="5">
    <source>
        <dbReference type="ARBA" id="ARBA00023136"/>
    </source>
</evidence>
<evidence type="ECO:0000313" key="9">
    <source>
        <dbReference type="EMBL" id="KAF7788312.1"/>
    </source>
</evidence>
<evidence type="ECO:0000256" key="4">
    <source>
        <dbReference type="ARBA" id="ARBA00022989"/>
    </source>
</evidence>
<evidence type="ECO:0000313" key="10">
    <source>
        <dbReference type="Proteomes" id="UP000016480"/>
    </source>
</evidence>
<dbReference type="InterPro" id="IPR003856">
    <property type="entry name" value="LPS_length_determ_N"/>
</dbReference>
<keyword evidence="3 7" id="KW-0812">Transmembrane</keyword>
<keyword evidence="4 7" id="KW-1133">Transmembrane helix</keyword>
<gene>
    <name evidence="9" type="ORF">PRUB_a2939</name>
</gene>
<reference evidence="9 10" key="1">
    <citation type="journal article" date="2012" name="J. Bacteriol.">
        <title>Genome sequence of the cycloprodigiosin-producing bacterial strain Pseudoalteromonas rubra ATCC 29570(T).</title>
        <authorList>
            <person name="Xie B.B."/>
            <person name="Shu Y.L."/>
            <person name="Qin Q.L."/>
            <person name="Rong J.C."/>
            <person name="Zhang X.Y."/>
            <person name="Chen X.L."/>
            <person name="Zhou B.C."/>
            <person name="Zhang Y.Z."/>
        </authorList>
    </citation>
    <scope>NUCLEOTIDE SEQUENCE [LARGE SCALE GENOMIC DNA]</scope>
    <source>
        <strain evidence="9 10">DSM 6842</strain>
    </source>
</reference>
<organism evidence="9 10">
    <name type="scientific">Pseudoalteromonas rubra</name>
    <dbReference type="NCBI Taxonomy" id="43658"/>
    <lineage>
        <taxon>Bacteria</taxon>
        <taxon>Pseudomonadati</taxon>
        <taxon>Pseudomonadota</taxon>
        <taxon>Gammaproteobacteria</taxon>
        <taxon>Alteromonadales</taxon>
        <taxon>Pseudoalteromonadaceae</taxon>
        <taxon>Pseudoalteromonas</taxon>
    </lineage>
</organism>